<dbReference type="AlphaFoldDB" id="A0A8H8X1B8"/>
<dbReference type="Gene3D" id="3.40.50.300">
    <property type="entry name" value="P-loop containing nucleotide triphosphate hydrolases"/>
    <property type="match status" value="1"/>
</dbReference>
<dbReference type="InterPro" id="IPR027417">
    <property type="entry name" value="P-loop_NTPase"/>
</dbReference>
<dbReference type="KEGG" id="mind:mvi_63400"/>
<gene>
    <name evidence="1" type="ORF">mvi_63400</name>
</gene>
<evidence type="ECO:0000313" key="1">
    <source>
        <dbReference type="EMBL" id="BCM87879.1"/>
    </source>
</evidence>
<evidence type="ECO:0000313" key="2">
    <source>
        <dbReference type="Proteomes" id="UP000663508"/>
    </source>
</evidence>
<reference evidence="1" key="1">
    <citation type="submission" date="2020-11" db="EMBL/GenBank/DDBJ databases">
        <title>Complete genome sequence of a novel pathogenic Methylobacterium strain isolated from rice in Vietnam.</title>
        <authorList>
            <person name="Lai K."/>
            <person name="Okazaki S."/>
            <person name="Higashi K."/>
            <person name="Mori H."/>
            <person name="Toyoda A."/>
            <person name="Kurokawa K."/>
        </authorList>
    </citation>
    <scope>NUCLEOTIDE SEQUENCE</scope>
    <source>
        <strain evidence="1">VL1</strain>
        <plasmid evidence="1">pVL1_2</plasmid>
    </source>
</reference>
<dbReference type="RefSeq" id="WP_207183890.1">
    <property type="nucleotide sequence ID" value="NZ_AP024147.1"/>
</dbReference>
<dbReference type="Proteomes" id="UP000663508">
    <property type="component" value="Plasmid pVL1_2"/>
</dbReference>
<geneLocation type="plasmid" evidence="1 2">
    <name>pVL1_2</name>
</geneLocation>
<keyword evidence="1" id="KW-0614">Plasmid</keyword>
<protein>
    <recommendedName>
        <fullName evidence="3">Deoxynucleotide monophosphate kinase</fullName>
    </recommendedName>
</protein>
<sequence>MIPAIGLSGFANSGKTTVANYLEQVHGYRRHHIATPLREMCSVLLDSLGYSAEDIYEHLEGKKKEEIIPGLGVSGRHLQITLGTEWGREYVSEDLWVMAWTHTVKSWKGAMNDSVRFPNEEEAIKGLGGITLMIERPGLGPIKFTSRFGRLLYQLTGNMWGVHPSERLDRLNPGYRIVNDGTIEQLYAQVDEVIARAKNDRWIDGVVIIPTRKLAA</sequence>
<accession>A0A8H8X1B8</accession>
<organism evidence="1 2">
    <name type="scientific">Methylobacterium indicum</name>
    <dbReference type="NCBI Taxonomy" id="1775910"/>
    <lineage>
        <taxon>Bacteria</taxon>
        <taxon>Pseudomonadati</taxon>
        <taxon>Pseudomonadota</taxon>
        <taxon>Alphaproteobacteria</taxon>
        <taxon>Hyphomicrobiales</taxon>
        <taxon>Methylobacteriaceae</taxon>
        <taxon>Methylobacterium</taxon>
    </lineage>
</organism>
<dbReference type="SUPFAM" id="SSF52540">
    <property type="entry name" value="P-loop containing nucleoside triphosphate hydrolases"/>
    <property type="match status" value="1"/>
</dbReference>
<proteinExistence type="predicted"/>
<evidence type="ECO:0008006" key="3">
    <source>
        <dbReference type="Google" id="ProtNLM"/>
    </source>
</evidence>
<name>A0A8H8X1B8_9HYPH</name>
<dbReference type="EMBL" id="AP024147">
    <property type="protein sequence ID" value="BCM87879.1"/>
    <property type="molecule type" value="Genomic_DNA"/>
</dbReference>